<evidence type="ECO:0000313" key="5">
    <source>
        <dbReference type="RefSeq" id="XP_010927743.1"/>
    </source>
</evidence>
<dbReference type="GO" id="GO:0008097">
    <property type="term" value="F:5S rRNA binding"/>
    <property type="evidence" value="ECO:0007669"/>
    <property type="project" value="TreeGrafter"/>
</dbReference>
<dbReference type="GO" id="GO:0006412">
    <property type="term" value="P:translation"/>
    <property type="evidence" value="ECO:0007669"/>
    <property type="project" value="InterPro"/>
</dbReference>
<dbReference type="RefSeq" id="XP_010927743.1">
    <property type="nucleotide sequence ID" value="XM_010929441.2"/>
</dbReference>
<organism evidence="4 5">
    <name type="scientific">Elaeis guineensis var. tenera</name>
    <name type="common">Oil palm</name>
    <dbReference type="NCBI Taxonomy" id="51953"/>
    <lineage>
        <taxon>Eukaryota</taxon>
        <taxon>Viridiplantae</taxon>
        <taxon>Streptophyta</taxon>
        <taxon>Embryophyta</taxon>
        <taxon>Tracheophyta</taxon>
        <taxon>Spermatophyta</taxon>
        <taxon>Magnoliopsida</taxon>
        <taxon>Liliopsida</taxon>
        <taxon>Arecaceae</taxon>
        <taxon>Arecoideae</taxon>
        <taxon>Cocoseae</taxon>
        <taxon>Elaeidinae</taxon>
        <taxon>Elaeis</taxon>
    </lineage>
</organism>
<sequence length="173" mass="19137">MSRLPLPMAKRYVLRLFISLKYATANVVDRQSGRVVVTASSVEKALKEGLECGHTCNDKAAAAVGEVLVVRFKVDGLAQEPIYANAAKEVEKKGFKNRSKVWAIFNALRSHSVNLHLDQDDHEPPASLCWRFLDILALSNNVGCEQGDGNHVLQLIMLRLPIIIEVEKCSTPT</sequence>
<dbReference type="AlphaFoldDB" id="A0A6I9RSN6"/>
<dbReference type="SUPFAM" id="SSF53137">
    <property type="entry name" value="Translational machinery components"/>
    <property type="match status" value="1"/>
</dbReference>
<evidence type="ECO:0000256" key="3">
    <source>
        <dbReference type="ARBA" id="ARBA00023274"/>
    </source>
</evidence>
<dbReference type="Gene3D" id="3.30.420.100">
    <property type="match status" value="1"/>
</dbReference>
<dbReference type="GeneID" id="105049700"/>
<keyword evidence="4" id="KW-1185">Reference proteome</keyword>
<evidence type="ECO:0000256" key="1">
    <source>
        <dbReference type="ARBA" id="ARBA00007116"/>
    </source>
</evidence>
<dbReference type="InParanoid" id="A0A6I9RSN6"/>
<dbReference type="GO" id="GO:0005840">
    <property type="term" value="C:ribosome"/>
    <property type="evidence" value="ECO:0007669"/>
    <property type="project" value="UniProtKB-KW"/>
</dbReference>
<dbReference type="GO" id="GO:0003735">
    <property type="term" value="F:structural constituent of ribosome"/>
    <property type="evidence" value="ECO:0007669"/>
    <property type="project" value="InterPro"/>
</dbReference>
<dbReference type="OrthoDB" id="736100at2759"/>
<name>A0A6I9RSN6_ELAGV</name>
<accession>A0A6I9RSN6</accession>
<dbReference type="KEGG" id="egu:105049700"/>
<dbReference type="PANTHER" id="PTHR12899:SF21">
    <property type="entry name" value="OS09G0549700 PROTEIN"/>
    <property type="match status" value="1"/>
</dbReference>
<protein>
    <submittedName>
        <fullName evidence="5">Uncharacterized protein LOC105049700</fullName>
    </submittedName>
</protein>
<dbReference type="PANTHER" id="PTHR12899">
    <property type="entry name" value="39S RIBOSOMAL PROTEIN L18, MITOCHONDRIAL"/>
    <property type="match status" value="1"/>
</dbReference>
<dbReference type="FunCoup" id="A0A6I9RSN6">
    <property type="interactions" value="6"/>
</dbReference>
<evidence type="ECO:0000313" key="4">
    <source>
        <dbReference type="Proteomes" id="UP000504607"/>
    </source>
</evidence>
<keyword evidence="3" id="KW-0687">Ribonucleoprotein</keyword>
<evidence type="ECO:0000256" key="2">
    <source>
        <dbReference type="ARBA" id="ARBA00022980"/>
    </source>
</evidence>
<comment type="similarity">
    <text evidence="1">Belongs to the universal ribosomal protein uL18 family.</text>
</comment>
<reference evidence="5" key="1">
    <citation type="submission" date="2025-08" db="UniProtKB">
        <authorList>
            <consortium name="RefSeq"/>
        </authorList>
    </citation>
    <scope>IDENTIFICATION</scope>
</reference>
<dbReference type="Proteomes" id="UP000504607">
    <property type="component" value="Chromosome 8"/>
</dbReference>
<gene>
    <name evidence="5" type="primary">LOC105049700</name>
</gene>
<keyword evidence="2" id="KW-0689">Ribosomal protein</keyword>
<dbReference type="InterPro" id="IPR005484">
    <property type="entry name" value="Ribosomal_uL18_bac/plant/anim"/>
</dbReference>
<proteinExistence type="inferred from homology"/>
<dbReference type="GO" id="GO:1990904">
    <property type="term" value="C:ribonucleoprotein complex"/>
    <property type="evidence" value="ECO:0007669"/>
    <property type="project" value="UniProtKB-KW"/>
</dbReference>